<evidence type="ECO:0000256" key="18">
    <source>
        <dbReference type="ARBA" id="ARBA00048002"/>
    </source>
</evidence>
<evidence type="ECO:0000256" key="13">
    <source>
        <dbReference type="ARBA" id="ARBA00029673"/>
    </source>
</evidence>
<comment type="similarity">
    <text evidence="2">Belongs to the Nudix hydrolase family.</text>
</comment>
<evidence type="ECO:0000256" key="16">
    <source>
        <dbReference type="ARBA" id="ARBA00031927"/>
    </source>
</evidence>
<keyword evidence="4" id="KW-0479">Metal-binding</keyword>
<dbReference type="PRINTS" id="PR01403">
    <property type="entry name" value="8OXTPHPHTASE"/>
</dbReference>
<comment type="catalytic activity">
    <reaction evidence="10">
        <text>2-oxo-ATP + H2O = 2-oxo-AMP + diphosphate + H(+)</text>
        <dbReference type="Rhea" id="RHEA:67392"/>
        <dbReference type="ChEBI" id="CHEBI:15377"/>
        <dbReference type="ChEBI" id="CHEBI:15378"/>
        <dbReference type="ChEBI" id="CHEBI:33019"/>
        <dbReference type="ChEBI" id="CHEBI:71395"/>
        <dbReference type="ChEBI" id="CHEBI:172878"/>
    </reaction>
    <physiologicalReaction direction="left-to-right" evidence="10">
        <dbReference type="Rhea" id="RHEA:67393"/>
    </physiologicalReaction>
</comment>
<dbReference type="EMBL" id="SIDB01000012">
    <property type="protein sequence ID" value="KAI3424997.1"/>
    <property type="molecule type" value="Genomic_DNA"/>
</dbReference>
<evidence type="ECO:0000256" key="2">
    <source>
        <dbReference type="ARBA" id="ARBA00005582"/>
    </source>
</evidence>
<proteinExistence type="inferred from homology"/>
<evidence type="ECO:0000256" key="17">
    <source>
        <dbReference type="ARBA" id="ARBA00032071"/>
    </source>
</evidence>
<evidence type="ECO:0000256" key="6">
    <source>
        <dbReference type="ARBA" id="ARBA00022842"/>
    </source>
</evidence>
<dbReference type="GO" id="GO:0005737">
    <property type="term" value="C:cytoplasm"/>
    <property type="evidence" value="ECO:0007669"/>
    <property type="project" value="TreeGrafter"/>
</dbReference>
<dbReference type="InterPro" id="IPR000086">
    <property type="entry name" value="NUDIX_hydrolase_dom"/>
</dbReference>
<sequence>MAAVTGGRIVPTVTPKLFTLVIPHINGKLLLGKKLRGFGQGYFNGFGGKVEAGETVEACARRELEEEACIQSTSMQHRGMLTFCFHDNPQPWQVHVFCVAAFRGEPGVTDEMEPLWFSPDSIPFDQMWADDRYWMPLFLAGKTFEGTFHFQDTHTLVEHTLREVDLLQLPAGPHQPTAVIVD</sequence>
<comment type="caution">
    <text evidence="23">The sequence shown here is derived from an EMBL/GenBank/DDBJ whole genome shotgun (WGS) entry which is preliminary data.</text>
</comment>
<dbReference type="Gene3D" id="3.90.79.10">
    <property type="entry name" value="Nucleoside Triphosphate Pyrophosphohydrolase"/>
    <property type="match status" value="1"/>
</dbReference>
<evidence type="ECO:0000256" key="20">
    <source>
        <dbReference type="ARBA" id="ARBA00049032"/>
    </source>
</evidence>
<evidence type="ECO:0000256" key="3">
    <source>
        <dbReference type="ARBA" id="ARBA00011245"/>
    </source>
</evidence>
<evidence type="ECO:0000256" key="4">
    <source>
        <dbReference type="ARBA" id="ARBA00022723"/>
    </source>
</evidence>
<evidence type="ECO:0000256" key="1">
    <source>
        <dbReference type="ARBA" id="ARBA00001946"/>
    </source>
</evidence>
<comment type="catalytic activity">
    <reaction evidence="8">
        <text>2-oxo-dATP + H2O = 2-oxo-dAMP + diphosphate + H(+)</text>
        <dbReference type="Rhea" id="RHEA:31583"/>
        <dbReference type="ChEBI" id="CHEBI:15377"/>
        <dbReference type="ChEBI" id="CHEBI:15378"/>
        <dbReference type="ChEBI" id="CHEBI:33019"/>
        <dbReference type="ChEBI" id="CHEBI:63212"/>
        <dbReference type="ChEBI" id="CHEBI:77897"/>
        <dbReference type="EC" id="3.6.1.56"/>
    </reaction>
    <physiologicalReaction direction="left-to-right" evidence="8">
        <dbReference type="Rhea" id="RHEA:31584"/>
    </physiologicalReaction>
</comment>
<comment type="catalytic activity">
    <reaction evidence="20">
        <text>N(6)-methyl-dATP + H2O = N(6)-methyl-dAMP + diphosphate + H(+)</text>
        <dbReference type="Rhea" id="RHEA:67604"/>
        <dbReference type="ChEBI" id="CHEBI:15377"/>
        <dbReference type="ChEBI" id="CHEBI:15378"/>
        <dbReference type="ChEBI" id="CHEBI:33019"/>
        <dbReference type="ChEBI" id="CHEBI:169976"/>
        <dbReference type="ChEBI" id="CHEBI:172872"/>
    </reaction>
    <physiologicalReaction direction="left-to-right" evidence="20">
        <dbReference type="Rhea" id="RHEA:67605"/>
    </physiologicalReaction>
</comment>
<dbReference type="GO" id="GO:0008828">
    <property type="term" value="F:dATP diphosphatase activity"/>
    <property type="evidence" value="ECO:0007669"/>
    <property type="project" value="UniProtKB-EC"/>
</dbReference>
<reference evidence="23" key="2">
    <citation type="submission" date="2020-11" db="EMBL/GenBank/DDBJ databases">
        <authorList>
            <person name="Cecchin M."/>
            <person name="Marcolungo L."/>
            <person name="Rossato M."/>
            <person name="Girolomoni L."/>
            <person name="Cosentino E."/>
            <person name="Cuine S."/>
            <person name="Li-Beisson Y."/>
            <person name="Delledonne M."/>
            <person name="Ballottari M."/>
        </authorList>
    </citation>
    <scope>NUCLEOTIDE SEQUENCE</scope>
    <source>
        <strain evidence="23">211/11P</strain>
        <tissue evidence="23">Whole cell</tissue>
    </source>
</reference>
<dbReference type="PANTHER" id="PTHR43758">
    <property type="entry name" value="7,8-DIHYDRO-8-OXOGUANINE TRIPHOSPHATASE"/>
    <property type="match status" value="1"/>
</dbReference>
<evidence type="ECO:0000256" key="9">
    <source>
        <dbReference type="ARBA" id="ARBA00024486"/>
    </source>
</evidence>
<organism evidence="23 24">
    <name type="scientific">Chlorella vulgaris</name>
    <name type="common">Green alga</name>
    <dbReference type="NCBI Taxonomy" id="3077"/>
    <lineage>
        <taxon>Eukaryota</taxon>
        <taxon>Viridiplantae</taxon>
        <taxon>Chlorophyta</taxon>
        <taxon>core chlorophytes</taxon>
        <taxon>Trebouxiophyceae</taxon>
        <taxon>Chlorellales</taxon>
        <taxon>Chlorellaceae</taxon>
        <taxon>Chlorella clade</taxon>
        <taxon>Chlorella</taxon>
    </lineage>
</organism>
<dbReference type="AlphaFoldDB" id="A0A9D4TGK9"/>
<dbReference type="GO" id="GO:0042262">
    <property type="term" value="P:DNA protection"/>
    <property type="evidence" value="ECO:0007669"/>
    <property type="project" value="InterPro"/>
</dbReference>
<keyword evidence="5" id="KW-0378">Hydrolase</keyword>
<comment type="catalytic activity">
    <reaction evidence="19">
        <text>O(6)-methyl-dGTP + H2O = O(6)-methyl-dGMP + diphosphate + H(+)</text>
        <dbReference type="Rhea" id="RHEA:67600"/>
        <dbReference type="ChEBI" id="CHEBI:15377"/>
        <dbReference type="ChEBI" id="CHEBI:15378"/>
        <dbReference type="ChEBI" id="CHEBI:33019"/>
        <dbReference type="ChEBI" id="CHEBI:169974"/>
        <dbReference type="ChEBI" id="CHEBI:169975"/>
    </reaction>
    <physiologicalReaction direction="left-to-right" evidence="19">
        <dbReference type="Rhea" id="RHEA:67601"/>
    </physiologicalReaction>
</comment>
<comment type="catalytic activity">
    <reaction evidence="7">
        <text>8-oxo-dATP + H2O = 8-oxo-dAMP + diphosphate + H(+)</text>
        <dbReference type="Rhea" id="RHEA:65396"/>
        <dbReference type="ChEBI" id="CHEBI:15377"/>
        <dbReference type="ChEBI" id="CHEBI:15378"/>
        <dbReference type="ChEBI" id="CHEBI:33019"/>
        <dbReference type="ChEBI" id="CHEBI:71361"/>
        <dbReference type="ChEBI" id="CHEBI:172871"/>
    </reaction>
    <physiologicalReaction direction="left-to-right" evidence="7">
        <dbReference type="Rhea" id="RHEA:65397"/>
    </physiologicalReaction>
</comment>
<dbReference type="InterPro" id="IPR015797">
    <property type="entry name" value="NUDIX_hydrolase-like_dom_sf"/>
</dbReference>
<comment type="subunit">
    <text evidence="3">Monomer.</text>
</comment>
<protein>
    <recommendedName>
        <fullName evidence="12">Oxidized purine nucleoside triphosphate hydrolase</fullName>
        <ecNumber evidence="11">3.6.1.56</ecNumber>
    </recommendedName>
    <alternativeName>
        <fullName evidence="16">2-hydroxy-dATP diphosphatase</fullName>
    </alternativeName>
    <alternativeName>
        <fullName evidence="15">7,8-dihydro-8-oxoguanine triphosphatase</fullName>
    </alternativeName>
    <alternativeName>
        <fullName evidence="14">8-oxo-dGTPase</fullName>
    </alternativeName>
    <alternativeName>
        <fullName evidence="17">Methylated purine nucleoside triphosphate hydrolase</fullName>
    </alternativeName>
    <alternativeName>
        <fullName evidence="13">Nucleoside diphosphate-linked moiety X motif 1</fullName>
    </alternativeName>
</protein>
<keyword evidence="24" id="KW-1185">Reference proteome</keyword>
<keyword evidence="6" id="KW-0460">Magnesium</keyword>
<evidence type="ECO:0000256" key="7">
    <source>
        <dbReference type="ARBA" id="ARBA00024448"/>
    </source>
</evidence>
<dbReference type="PANTHER" id="PTHR43758:SF2">
    <property type="entry name" value="OXIDIZED PURINE NUCLEOSIDE TRIPHOSPHATE HYDROLASE"/>
    <property type="match status" value="1"/>
</dbReference>
<dbReference type="InterPro" id="IPR003563">
    <property type="entry name" value="8ODP"/>
</dbReference>
<evidence type="ECO:0000313" key="23">
    <source>
        <dbReference type="EMBL" id="KAI3424997.1"/>
    </source>
</evidence>
<dbReference type="EC" id="3.6.1.56" evidence="11"/>
<dbReference type="OrthoDB" id="408303at2759"/>
<comment type="cofactor">
    <cofactor evidence="1">
        <name>Mg(2+)</name>
        <dbReference type="ChEBI" id="CHEBI:18420"/>
    </cofactor>
</comment>
<evidence type="ECO:0000256" key="21">
    <source>
        <dbReference type="ARBA" id="ARBA00053094"/>
    </source>
</evidence>
<evidence type="ECO:0000256" key="15">
    <source>
        <dbReference type="ARBA" id="ARBA00030682"/>
    </source>
</evidence>
<evidence type="ECO:0000259" key="22">
    <source>
        <dbReference type="PROSITE" id="PS51462"/>
    </source>
</evidence>
<comment type="catalytic activity">
    <reaction evidence="9">
        <text>8-oxo-dGTP + H2O = 8-oxo-dGMP + diphosphate + H(+)</text>
        <dbReference type="Rhea" id="RHEA:31575"/>
        <dbReference type="ChEBI" id="CHEBI:15377"/>
        <dbReference type="ChEBI" id="CHEBI:15378"/>
        <dbReference type="ChEBI" id="CHEBI:33019"/>
        <dbReference type="ChEBI" id="CHEBI:63224"/>
        <dbReference type="ChEBI" id="CHEBI:77896"/>
    </reaction>
    <physiologicalReaction direction="left-to-right" evidence="9">
        <dbReference type="Rhea" id="RHEA:31576"/>
    </physiologicalReaction>
</comment>
<reference evidence="23" key="1">
    <citation type="journal article" date="2019" name="Plant J.">
        <title>Chlorella vulgaris genome assembly and annotation reveals the molecular basis for metabolic acclimation to high light conditions.</title>
        <authorList>
            <person name="Cecchin M."/>
            <person name="Marcolungo L."/>
            <person name="Rossato M."/>
            <person name="Girolomoni L."/>
            <person name="Cosentino E."/>
            <person name="Cuine S."/>
            <person name="Li-Beisson Y."/>
            <person name="Delledonne M."/>
            <person name="Ballottari M."/>
        </authorList>
    </citation>
    <scope>NUCLEOTIDE SEQUENCE</scope>
    <source>
        <strain evidence="23">211/11P</strain>
    </source>
</reference>
<evidence type="ECO:0000256" key="14">
    <source>
        <dbReference type="ARBA" id="ARBA00030634"/>
    </source>
</evidence>
<evidence type="ECO:0000256" key="5">
    <source>
        <dbReference type="ARBA" id="ARBA00022801"/>
    </source>
</evidence>
<evidence type="ECO:0000256" key="10">
    <source>
        <dbReference type="ARBA" id="ARBA00024596"/>
    </source>
</evidence>
<dbReference type="PROSITE" id="PS51462">
    <property type="entry name" value="NUDIX"/>
    <property type="match status" value="1"/>
</dbReference>
<evidence type="ECO:0000256" key="19">
    <source>
        <dbReference type="ARBA" id="ARBA00048894"/>
    </source>
</evidence>
<comment type="catalytic activity">
    <reaction evidence="18">
        <text>N(6)-methyl-ATP + H2O = N(6)-methyl-AMP + diphosphate + H(+)</text>
        <dbReference type="Rhea" id="RHEA:67608"/>
        <dbReference type="ChEBI" id="CHEBI:15377"/>
        <dbReference type="ChEBI" id="CHEBI:15378"/>
        <dbReference type="ChEBI" id="CHEBI:33019"/>
        <dbReference type="ChEBI" id="CHEBI:144842"/>
        <dbReference type="ChEBI" id="CHEBI:172873"/>
    </reaction>
    <physiologicalReaction direction="left-to-right" evidence="18">
        <dbReference type="Rhea" id="RHEA:67609"/>
    </physiologicalReaction>
</comment>
<name>A0A9D4TGK9_CHLVU</name>
<dbReference type="Proteomes" id="UP001055712">
    <property type="component" value="Unassembled WGS sequence"/>
</dbReference>
<accession>A0A9D4TGK9</accession>
<evidence type="ECO:0000256" key="11">
    <source>
        <dbReference type="ARBA" id="ARBA00026103"/>
    </source>
</evidence>
<evidence type="ECO:0000313" key="24">
    <source>
        <dbReference type="Proteomes" id="UP001055712"/>
    </source>
</evidence>
<dbReference type="SUPFAM" id="SSF55811">
    <property type="entry name" value="Nudix"/>
    <property type="match status" value="1"/>
</dbReference>
<feature type="domain" description="Nudix hydrolase" evidence="22">
    <location>
        <begin position="14"/>
        <end position="143"/>
    </location>
</feature>
<gene>
    <name evidence="23" type="ORF">D9Q98_008378</name>
</gene>
<dbReference type="Pfam" id="PF00293">
    <property type="entry name" value="NUDIX"/>
    <property type="match status" value="1"/>
</dbReference>
<dbReference type="GO" id="GO:0008413">
    <property type="term" value="F:8-oxo-7,8-dihydroguanosine triphosphate pyrophosphatase activity"/>
    <property type="evidence" value="ECO:0007669"/>
    <property type="project" value="InterPro"/>
</dbReference>
<comment type="function">
    <text evidence="21">Oxidized purine nucleoside triphosphate hydrolase which is a prominent sanitizer of the oxidized nucleotide pool. Catalyzes the hydrolysis of 2-oxo-dATP (2-hydroxy-dATP) into 2-oxo-dAMP. Also has a significant hydrolase activity toward 2-oxo-ATP, 8-oxo-dGTP and 8-oxo-dATP. Through the hydrolysis of oxidized purine nucleoside triphosphates, prevents their incorporation into DNA and the subsequent transversions A:T to C:G and G:C to T:A. Also catalyzes the hydrolysis of methylated purine nucleoside triphosphate preventing their integration into DNA. Through this antimutagenic activity protects cells from oxidative stress.</text>
</comment>
<evidence type="ECO:0000256" key="12">
    <source>
        <dbReference type="ARBA" id="ARBA00026218"/>
    </source>
</evidence>
<evidence type="ECO:0000256" key="8">
    <source>
        <dbReference type="ARBA" id="ARBA00024459"/>
    </source>
</evidence>
<dbReference type="CDD" id="cd03427">
    <property type="entry name" value="NUDIX_MTH1_Nudt1"/>
    <property type="match status" value="1"/>
</dbReference>
<dbReference type="GO" id="GO:0046872">
    <property type="term" value="F:metal ion binding"/>
    <property type="evidence" value="ECO:0007669"/>
    <property type="project" value="UniProtKB-KW"/>
</dbReference>